<accession>A0ABT5VFL0</accession>
<sequence>MEESKKRMLIQLLREQHMYYVIALLDEGADDQEILDAFEKSVLYANPNFQSLKLNMNNQNQMFVQKTIDHYKKYILNRPEYRRVYEMLGKPFDCGCS</sequence>
<keyword evidence="2" id="KW-1185">Reference proteome</keyword>
<comment type="caution">
    <text evidence="1">The sequence shown here is derived from an EMBL/GenBank/DDBJ whole genome shotgun (WGS) entry which is preliminary data.</text>
</comment>
<name>A0ABT5VFL0_9BACI</name>
<proteinExistence type="predicted"/>
<evidence type="ECO:0000313" key="2">
    <source>
        <dbReference type="Proteomes" id="UP001148125"/>
    </source>
</evidence>
<reference evidence="1" key="1">
    <citation type="submission" date="2024-05" db="EMBL/GenBank/DDBJ databases">
        <title>Alkalihalobacillus sp. strain MEB203 novel alkaliphilic bacterium from Lonar Lake, India.</title>
        <authorList>
            <person name="Joshi A."/>
            <person name="Thite S."/>
            <person name="Mengade P."/>
        </authorList>
    </citation>
    <scope>NUCLEOTIDE SEQUENCE</scope>
    <source>
        <strain evidence="1">MEB 203</strain>
    </source>
</reference>
<gene>
    <name evidence="1" type="ORF">N7Z68_12715</name>
</gene>
<dbReference type="RefSeq" id="WP_275118848.1">
    <property type="nucleotide sequence ID" value="NZ_JAOTPO010000008.1"/>
</dbReference>
<dbReference type="Proteomes" id="UP001148125">
    <property type="component" value="Unassembled WGS sequence"/>
</dbReference>
<protein>
    <recommendedName>
        <fullName evidence="3">J domain-containing protein</fullName>
    </recommendedName>
</protein>
<evidence type="ECO:0000313" key="1">
    <source>
        <dbReference type="EMBL" id="MDE5414236.1"/>
    </source>
</evidence>
<dbReference type="EMBL" id="JAOTPO010000008">
    <property type="protein sequence ID" value="MDE5414236.1"/>
    <property type="molecule type" value="Genomic_DNA"/>
</dbReference>
<organism evidence="1 2">
    <name type="scientific">Alkalihalobacterium chitinilyticum</name>
    <dbReference type="NCBI Taxonomy" id="2980103"/>
    <lineage>
        <taxon>Bacteria</taxon>
        <taxon>Bacillati</taxon>
        <taxon>Bacillota</taxon>
        <taxon>Bacilli</taxon>
        <taxon>Bacillales</taxon>
        <taxon>Bacillaceae</taxon>
        <taxon>Alkalihalobacterium</taxon>
    </lineage>
</organism>
<evidence type="ECO:0008006" key="3">
    <source>
        <dbReference type="Google" id="ProtNLM"/>
    </source>
</evidence>